<feature type="transmembrane region" description="Helical" evidence="10">
    <location>
        <begin position="429"/>
        <end position="449"/>
    </location>
</feature>
<evidence type="ECO:0000256" key="10">
    <source>
        <dbReference type="SAM" id="Phobius"/>
    </source>
</evidence>
<feature type="transmembrane region" description="Helical" evidence="10">
    <location>
        <begin position="330"/>
        <end position="349"/>
    </location>
</feature>
<feature type="transmembrane region" description="Helical" evidence="10">
    <location>
        <begin position="101"/>
        <end position="123"/>
    </location>
</feature>
<protein>
    <recommendedName>
        <fullName evidence="3">Multidrug export protein MepA</fullName>
    </recommendedName>
</protein>
<keyword evidence="9" id="KW-0046">Antibiotic resistance</keyword>
<dbReference type="GO" id="GO:0005886">
    <property type="term" value="C:plasma membrane"/>
    <property type="evidence" value="ECO:0007669"/>
    <property type="project" value="UniProtKB-SubCell"/>
</dbReference>
<evidence type="ECO:0000256" key="1">
    <source>
        <dbReference type="ARBA" id="ARBA00004651"/>
    </source>
</evidence>
<feature type="transmembrane region" description="Helical" evidence="10">
    <location>
        <begin position="372"/>
        <end position="392"/>
    </location>
</feature>
<evidence type="ECO:0000256" key="5">
    <source>
        <dbReference type="ARBA" id="ARBA00022475"/>
    </source>
</evidence>
<organism evidence="11 12">
    <name type="scientific">Candidatus Pullibacteroides excrementavium</name>
    <dbReference type="NCBI Taxonomy" id="2840905"/>
    <lineage>
        <taxon>Bacteria</taxon>
        <taxon>Pseudomonadati</taxon>
        <taxon>Bacteroidota</taxon>
        <taxon>Bacteroidia</taxon>
        <taxon>Bacteroidales</taxon>
        <taxon>Candidatus Pullibacteroides</taxon>
    </lineage>
</organism>
<feature type="transmembrane region" description="Helical" evidence="10">
    <location>
        <begin position="203"/>
        <end position="225"/>
    </location>
</feature>
<dbReference type="GO" id="GO:0046677">
    <property type="term" value="P:response to antibiotic"/>
    <property type="evidence" value="ECO:0007669"/>
    <property type="project" value="UniProtKB-KW"/>
</dbReference>
<dbReference type="GO" id="GO:0015297">
    <property type="term" value="F:antiporter activity"/>
    <property type="evidence" value="ECO:0007669"/>
    <property type="project" value="InterPro"/>
</dbReference>
<feature type="transmembrane region" description="Helical" evidence="10">
    <location>
        <begin position="31"/>
        <end position="52"/>
    </location>
</feature>
<comment type="caution">
    <text evidence="11">The sequence shown here is derived from an EMBL/GenBank/DDBJ whole genome shotgun (WGS) entry which is preliminary data.</text>
</comment>
<dbReference type="PANTHER" id="PTHR43823">
    <property type="entry name" value="SPORULATION PROTEIN YKVU"/>
    <property type="match status" value="1"/>
</dbReference>
<keyword evidence="4" id="KW-0813">Transport</keyword>
<evidence type="ECO:0000256" key="2">
    <source>
        <dbReference type="ARBA" id="ARBA00008417"/>
    </source>
</evidence>
<keyword evidence="6 10" id="KW-0812">Transmembrane</keyword>
<evidence type="ECO:0000256" key="9">
    <source>
        <dbReference type="ARBA" id="ARBA00023251"/>
    </source>
</evidence>
<evidence type="ECO:0000256" key="6">
    <source>
        <dbReference type="ARBA" id="ARBA00022692"/>
    </source>
</evidence>
<evidence type="ECO:0000256" key="3">
    <source>
        <dbReference type="ARBA" id="ARBA00022106"/>
    </source>
</evidence>
<evidence type="ECO:0000256" key="8">
    <source>
        <dbReference type="ARBA" id="ARBA00023136"/>
    </source>
</evidence>
<keyword evidence="7 10" id="KW-1133">Transmembrane helix</keyword>
<name>A0A9D9DT92_9BACT</name>
<feature type="transmembrane region" description="Helical" evidence="10">
    <location>
        <begin position="404"/>
        <end position="423"/>
    </location>
</feature>
<feature type="transmembrane region" description="Helical" evidence="10">
    <location>
        <begin position="58"/>
        <end position="89"/>
    </location>
</feature>
<gene>
    <name evidence="11" type="ORF">IAB08_08145</name>
</gene>
<dbReference type="AlphaFoldDB" id="A0A9D9DT92"/>
<keyword evidence="8 10" id="KW-0472">Membrane</keyword>
<feature type="transmembrane region" description="Helical" evidence="10">
    <location>
        <begin position="175"/>
        <end position="197"/>
    </location>
</feature>
<dbReference type="InterPro" id="IPR002528">
    <property type="entry name" value="MATE_fam"/>
</dbReference>
<comment type="subcellular location">
    <subcellularLocation>
        <location evidence="1">Cell membrane</location>
        <topology evidence="1">Multi-pass membrane protein</topology>
    </subcellularLocation>
</comment>
<comment type="similarity">
    <text evidence="2">Belongs to the multi antimicrobial extrusion (MATE) (TC 2.A.66.1) family. MepA subfamily.</text>
</comment>
<reference evidence="11" key="2">
    <citation type="journal article" date="2021" name="PeerJ">
        <title>Extensive microbial diversity within the chicken gut microbiome revealed by metagenomics and culture.</title>
        <authorList>
            <person name="Gilroy R."/>
            <person name="Ravi A."/>
            <person name="Getino M."/>
            <person name="Pursley I."/>
            <person name="Horton D.L."/>
            <person name="Alikhan N.F."/>
            <person name="Baker D."/>
            <person name="Gharbi K."/>
            <person name="Hall N."/>
            <person name="Watson M."/>
            <person name="Adriaenssens E.M."/>
            <person name="Foster-Nyarko E."/>
            <person name="Jarju S."/>
            <person name="Secka A."/>
            <person name="Antonio M."/>
            <person name="Oren A."/>
            <person name="Chaudhuri R.R."/>
            <person name="La Ragione R."/>
            <person name="Hildebrand F."/>
            <person name="Pallen M.J."/>
        </authorList>
    </citation>
    <scope>NUCLEOTIDE SEQUENCE</scope>
    <source>
        <strain evidence="11">2889</strain>
    </source>
</reference>
<dbReference type="CDD" id="cd13143">
    <property type="entry name" value="MATE_MepA_like"/>
    <property type="match status" value="1"/>
</dbReference>
<evidence type="ECO:0000313" key="12">
    <source>
        <dbReference type="Proteomes" id="UP000823612"/>
    </source>
</evidence>
<reference evidence="11" key="1">
    <citation type="submission" date="2020-10" db="EMBL/GenBank/DDBJ databases">
        <authorList>
            <person name="Gilroy R."/>
        </authorList>
    </citation>
    <scope>NUCLEOTIDE SEQUENCE</scope>
    <source>
        <strain evidence="11">2889</strain>
    </source>
</reference>
<sequence>MKKTNKDQRDAIDLSTVNVFALFRKYFIPTLLGMVSISAVTVVDGIFVGHGVGSDGIAAINICCPALMLLTGIGLMIGAGSSVVAALHLSQNKEKAARINVTQAMALATIAALIPTLIVLIFPTQVSLWLGSSQNLLPMVKDYLLWFAPAWMFQLWTAIGLFAIRLDGKPKLAMFCSLVSALLNVVLDWLFIFPFGWGVMGAAFATAISVAVGGIIAMVYLLFYARHLRLYPVKLSRKSLQLSLRNLGYQCRIGSSALLGEATLAVLIFVGNYVFMKYLGDDGVGAFGIACYYTPFVFMVGNAIAQSAQPIISFNYGLNLWPRVHQTRRIALCTAVLCGAVVTAAFSFFPEGLVGLFIPLDTNAADIAVKGFPYFSSAFVFFVMNITIIGYYQSLEKMKPAITFSLLRGCIFLVPAFLLLPSFLGDAGIWLALGLSELLTLICALSYSLSVNQQTSAKNP</sequence>
<proteinExistence type="inferred from homology"/>
<feature type="transmembrane region" description="Helical" evidence="10">
    <location>
        <begin position="253"/>
        <end position="276"/>
    </location>
</feature>
<evidence type="ECO:0000256" key="7">
    <source>
        <dbReference type="ARBA" id="ARBA00022989"/>
    </source>
</evidence>
<dbReference type="PIRSF" id="PIRSF006603">
    <property type="entry name" value="DinF"/>
    <property type="match status" value="1"/>
</dbReference>
<dbReference type="InterPro" id="IPR045070">
    <property type="entry name" value="MATE_MepA-like"/>
</dbReference>
<dbReference type="Proteomes" id="UP000823612">
    <property type="component" value="Unassembled WGS sequence"/>
</dbReference>
<dbReference type="InterPro" id="IPR051327">
    <property type="entry name" value="MATE_MepA_subfamily"/>
</dbReference>
<dbReference type="EMBL" id="JADIMZ010000121">
    <property type="protein sequence ID" value="MBO8433241.1"/>
    <property type="molecule type" value="Genomic_DNA"/>
</dbReference>
<dbReference type="GO" id="GO:0042910">
    <property type="term" value="F:xenobiotic transmembrane transporter activity"/>
    <property type="evidence" value="ECO:0007669"/>
    <property type="project" value="InterPro"/>
</dbReference>
<dbReference type="PANTHER" id="PTHR43823:SF3">
    <property type="entry name" value="MULTIDRUG EXPORT PROTEIN MEPA"/>
    <property type="match status" value="1"/>
</dbReference>
<keyword evidence="5" id="KW-1003">Cell membrane</keyword>
<dbReference type="Pfam" id="PF01554">
    <property type="entry name" value="MatE"/>
    <property type="match status" value="2"/>
</dbReference>
<feature type="transmembrane region" description="Helical" evidence="10">
    <location>
        <begin position="143"/>
        <end position="163"/>
    </location>
</feature>
<dbReference type="InterPro" id="IPR048279">
    <property type="entry name" value="MdtK-like"/>
</dbReference>
<evidence type="ECO:0000256" key="4">
    <source>
        <dbReference type="ARBA" id="ARBA00022448"/>
    </source>
</evidence>
<evidence type="ECO:0000313" key="11">
    <source>
        <dbReference type="EMBL" id="MBO8433241.1"/>
    </source>
</evidence>
<accession>A0A9D9DT92</accession>